<evidence type="ECO:0000259" key="2">
    <source>
        <dbReference type="Pfam" id="PF12395"/>
    </source>
</evidence>
<dbReference type="EMBL" id="FNYQ01000052">
    <property type="protein sequence ID" value="SEJ13834.1"/>
    <property type="molecule type" value="Genomic_DNA"/>
</dbReference>
<name>A0A1H6WF33_9GAMM</name>
<dbReference type="InterPro" id="IPR022123">
    <property type="entry name" value="DUF3658"/>
</dbReference>
<sequence>MMTMSDGWQLVCGDLAAEAVRPLLGAAARIEVLHDDLAVGPLLDVDEPPCAVRAAFWEGVWPPGSPPPAFAVQLAEEAEWLSALARQAEPVTLWHGDSASEQLLLARLAALLDEAPLELREIACGTGDSGVRRRRAVALCSPQQLRDCQRQARPLSAERRAELAGQWRRAVAENGGVRRWRDGVFHSEDYRLVDGMLLCLCSRDWQPLPPLLSQAMRCCSGFFATDLFLAWRLRELARQGRVGFAEAPEADFAGQRVRRLAD</sequence>
<dbReference type="AlphaFoldDB" id="A0A1H6WF33"/>
<proteinExistence type="predicted"/>
<feature type="domain" description="DUF3658" evidence="2">
    <location>
        <begin position="151"/>
        <end position="246"/>
    </location>
</feature>
<dbReference type="InterPro" id="IPR014973">
    <property type="entry name" value="DUF1835"/>
</dbReference>
<organism evidence="3 4">
    <name type="scientific">Azotobacter beijerinckii</name>
    <dbReference type="NCBI Taxonomy" id="170623"/>
    <lineage>
        <taxon>Bacteria</taxon>
        <taxon>Pseudomonadati</taxon>
        <taxon>Pseudomonadota</taxon>
        <taxon>Gammaproteobacteria</taxon>
        <taxon>Pseudomonadales</taxon>
        <taxon>Pseudomonadaceae</taxon>
        <taxon>Azotobacter</taxon>
    </lineage>
</organism>
<dbReference type="Pfam" id="PF12395">
    <property type="entry name" value="DUF3658"/>
    <property type="match status" value="1"/>
</dbReference>
<gene>
    <name evidence="3" type="ORF">SAMN04244572_02878</name>
</gene>
<dbReference type="Pfam" id="PF08874">
    <property type="entry name" value="DUF1835"/>
    <property type="match status" value="1"/>
</dbReference>
<evidence type="ECO:0000259" key="1">
    <source>
        <dbReference type="Pfam" id="PF08874"/>
    </source>
</evidence>
<dbReference type="RefSeq" id="WP_244542162.1">
    <property type="nucleotide sequence ID" value="NZ_FNYQ01000052.1"/>
</dbReference>
<reference evidence="3 4" key="1">
    <citation type="submission" date="2016-10" db="EMBL/GenBank/DDBJ databases">
        <authorList>
            <person name="de Groot N.N."/>
        </authorList>
    </citation>
    <scope>NUCLEOTIDE SEQUENCE [LARGE SCALE GENOMIC DNA]</scope>
    <source>
        <strain evidence="3 4">DSM 373</strain>
    </source>
</reference>
<protein>
    <recommendedName>
        <fullName evidence="5">DUF1835 domain-containing protein</fullName>
    </recommendedName>
</protein>
<evidence type="ECO:0000313" key="4">
    <source>
        <dbReference type="Proteomes" id="UP000199250"/>
    </source>
</evidence>
<accession>A0A1H6WF33</accession>
<feature type="domain" description="DUF1835" evidence="1">
    <location>
        <begin position="10"/>
        <end position="124"/>
    </location>
</feature>
<evidence type="ECO:0008006" key="5">
    <source>
        <dbReference type="Google" id="ProtNLM"/>
    </source>
</evidence>
<evidence type="ECO:0000313" key="3">
    <source>
        <dbReference type="EMBL" id="SEJ13834.1"/>
    </source>
</evidence>
<dbReference type="Proteomes" id="UP000199250">
    <property type="component" value="Unassembled WGS sequence"/>
</dbReference>